<organism evidence="1 2">
    <name type="scientific">Austropuccinia psidii MF-1</name>
    <dbReference type="NCBI Taxonomy" id="1389203"/>
    <lineage>
        <taxon>Eukaryota</taxon>
        <taxon>Fungi</taxon>
        <taxon>Dikarya</taxon>
        <taxon>Basidiomycota</taxon>
        <taxon>Pucciniomycotina</taxon>
        <taxon>Pucciniomycetes</taxon>
        <taxon>Pucciniales</taxon>
        <taxon>Sphaerophragmiaceae</taxon>
        <taxon>Austropuccinia</taxon>
    </lineage>
</organism>
<sequence length="126" mass="14669">MKSQKELSACSQYLPVWIFTTDVITDPHHCCGLVNSPVYISVSTSLNSYFRSVPLFTSTIHSNLLPLQSLRPDNNEPRIRIKTHLLTTGDTRGQWRLYLFVKELYHYCVQEIDLYYNKVKTEVVRS</sequence>
<reference evidence="1" key="1">
    <citation type="submission" date="2021-03" db="EMBL/GenBank/DDBJ databases">
        <title>Draft genome sequence of rust myrtle Austropuccinia psidii MF-1, a brazilian biotype.</title>
        <authorList>
            <person name="Quecine M.C."/>
            <person name="Pachon D.M.R."/>
            <person name="Bonatelli M.L."/>
            <person name="Correr F.H."/>
            <person name="Franceschini L.M."/>
            <person name="Leite T.F."/>
            <person name="Margarido G.R.A."/>
            <person name="Almeida C.A."/>
            <person name="Ferrarezi J.A."/>
            <person name="Labate C.A."/>
        </authorList>
    </citation>
    <scope>NUCLEOTIDE SEQUENCE</scope>
    <source>
        <strain evidence="1">MF-1</strain>
    </source>
</reference>
<dbReference type="AlphaFoldDB" id="A0A9Q3BLE4"/>
<evidence type="ECO:0000313" key="1">
    <source>
        <dbReference type="EMBL" id="MBW0467452.1"/>
    </source>
</evidence>
<proteinExistence type="predicted"/>
<protein>
    <submittedName>
        <fullName evidence="1">Uncharacterized protein</fullName>
    </submittedName>
</protein>
<keyword evidence="2" id="KW-1185">Reference proteome</keyword>
<dbReference type="EMBL" id="AVOT02001585">
    <property type="protein sequence ID" value="MBW0467452.1"/>
    <property type="molecule type" value="Genomic_DNA"/>
</dbReference>
<name>A0A9Q3BLE4_9BASI</name>
<comment type="caution">
    <text evidence="1">The sequence shown here is derived from an EMBL/GenBank/DDBJ whole genome shotgun (WGS) entry which is preliminary data.</text>
</comment>
<evidence type="ECO:0000313" key="2">
    <source>
        <dbReference type="Proteomes" id="UP000765509"/>
    </source>
</evidence>
<gene>
    <name evidence="1" type="ORF">O181_007167</name>
</gene>
<accession>A0A9Q3BLE4</accession>
<dbReference type="Proteomes" id="UP000765509">
    <property type="component" value="Unassembled WGS sequence"/>
</dbReference>